<dbReference type="EMBL" id="KN818252">
    <property type="protein sequence ID" value="KIL64079.1"/>
    <property type="molecule type" value="Genomic_DNA"/>
</dbReference>
<protein>
    <submittedName>
        <fullName evidence="1">Uncharacterized protein</fullName>
    </submittedName>
</protein>
<name>A0A0C2TBJ6_AMAMK</name>
<keyword evidence="2" id="KW-1185">Reference proteome</keyword>
<evidence type="ECO:0000313" key="1">
    <source>
        <dbReference type="EMBL" id="KIL64079.1"/>
    </source>
</evidence>
<reference evidence="1 2" key="1">
    <citation type="submission" date="2014-04" db="EMBL/GenBank/DDBJ databases">
        <title>Evolutionary Origins and Diversification of the Mycorrhizal Mutualists.</title>
        <authorList>
            <consortium name="DOE Joint Genome Institute"/>
            <consortium name="Mycorrhizal Genomics Consortium"/>
            <person name="Kohler A."/>
            <person name="Kuo A."/>
            <person name="Nagy L.G."/>
            <person name="Floudas D."/>
            <person name="Copeland A."/>
            <person name="Barry K.W."/>
            <person name="Cichocki N."/>
            <person name="Veneault-Fourrey C."/>
            <person name="LaButti K."/>
            <person name="Lindquist E.A."/>
            <person name="Lipzen A."/>
            <person name="Lundell T."/>
            <person name="Morin E."/>
            <person name="Murat C."/>
            <person name="Riley R."/>
            <person name="Ohm R."/>
            <person name="Sun H."/>
            <person name="Tunlid A."/>
            <person name="Henrissat B."/>
            <person name="Grigoriev I.V."/>
            <person name="Hibbett D.S."/>
            <person name="Martin F."/>
        </authorList>
    </citation>
    <scope>NUCLEOTIDE SEQUENCE [LARGE SCALE GENOMIC DNA]</scope>
    <source>
        <strain evidence="1 2">Koide BX008</strain>
    </source>
</reference>
<sequence length="56" mass="6262">MNPNGDCTGKEIHFASGVEMNTSDTTSKMTAALALRRWFFSPTSRYYMIPTSQTPN</sequence>
<dbReference type="Proteomes" id="UP000054549">
    <property type="component" value="Unassembled WGS sequence"/>
</dbReference>
<organism evidence="1 2">
    <name type="scientific">Amanita muscaria (strain Koide BX008)</name>
    <dbReference type="NCBI Taxonomy" id="946122"/>
    <lineage>
        <taxon>Eukaryota</taxon>
        <taxon>Fungi</taxon>
        <taxon>Dikarya</taxon>
        <taxon>Basidiomycota</taxon>
        <taxon>Agaricomycotina</taxon>
        <taxon>Agaricomycetes</taxon>
        <taxon>Agaricomycetidae</taxon>
        <taxon>Agaricales</taxon>
        <taxon>Pluteineae</taxon>
        <taxon>Amanitaceae</taxon>
        <taxon>Amanita</taxon>
    </lineage>
</organism>
<dbReference type="InParanoid" id="A0A0C2TBJ6"/>
<gene>
    <name evidence="1" type="ORF">M378DRAFT_635046</name>
</gene>
<proteinExistence type="predicted"/>
<dbReference type="AlphaFoldDB" id="A0A0C2TBJ6"/>
<evidence type="ECO:0000313" key="2">
    <source>
        <dbReference type="Proteomes" id="UP000054549"/>
    </source>
</evidence>
<accession>A0A0C2TBJ6</accession>
<dbReference type="HOGENOM" id="CLU_3013708_0_0_1"/>